<dbReference type="Gene3D" id="3.90.550.20">
    <property type="match status" value="1"/>
</dbReference>
<organism evidence="1 2">
    <name type="scientific">Phocaeicola dorei</name>
    <dbReference type="NCBI Taxonomy" id="357276"/>
    <lineage>
        <taxon>Bacteria</taxon>
        <taxon>Pseudomonadati</taxon>
        <taxon>Bacteroidota</taxon>
        <taxon>Bacteroidia</taxon>
        <taxon>Bacteroidales</taxon>
        <taxon>Bacteroidaceae</taxon>
        <taxon>Phocaeicola</taxon>
    </lineage>
</organism>
<dbReference type="EMBL" id="CP126056">
    <property type="protein sequence ID" value="WHX08675.1"/>
    <property type="molecule type" value="Genomic_DNA"/>
</dbReference>
<evidence type="ECO:0000313" key="2">
    <source>
        <dbReference type="Proteomes" id="UP001177934"/>
    </source>
</evidence>
<evidence type="ECO:0000313" key="1">
    <source>
        <dbReference type="EMBL" id="WHX08675.1"/>
    </source>
</evidence>
<reference evidence="1" key="1">
    <citation type="journal article" date="2023" name="Nat. Commun.">
        <title>Identification of a novel Human Milk Oligosaccharides utilization cluster in the infant gut commensal Bacteroides dorei.</title>
        <authorList>
            <person name="Kijner S."/>
            <person name="Ennis D."/>
            <person name="Shmorak S."/>
            <person name="Florentin A."/>
            <person name="Yassour M."/>
        </authorList>
    </citation>
    <scope>NUCLEOTIDE SEQUENCE</scope>
    <source>
        <strain evidence="1">2</strain>
    </source>
</reference>
<dbReference type="AlphaFoldDB" id="A0AA95KLW4"/>
<gene>
    <name evidence="1" type="ORF">QNN11_14425</name>
</gene>
<dbReference type="SUPFAM" id="SSF53448">
    <property type="entry name" value="Nucleotide-diphospho-sugar transferases"/>
    <property type="match status" value="1"/>
</dbReference>
<sequence>MIERLRYLKRMFHSHSFFGWKGYFHLVDLQCKIQNATGTELWNLYEEQHKIMYDYIDRNLKQHRMMDYTGCRAVKNDIDDQNIWVCWLQGESAMPKVVRICYNNLKKNANGHKVILITWNNLNDYLSVSPTIMNKVGKGLSLIAYSDFIRLNLLSIYGGLWVDATFLITAPLDESIFESRFFL</sequence>
<dbReference type="InterPro" id="IPR029044">
    <property type="entry name" value="Nucleotide-diphossugar_trans"/>
</dbReference>
<accession>A0AA95KLW4</accession>
<proteinExistence type="predicted"/>
<dbReference type="Pfam" id="PF05704">
    <property type="entry name" value="Caps_synth"/>
    <property type="match status" value="1"/>
</dbReference>
<name>A0AA95KLW4_9BACT</name>
<dbReference type="InterPro" id="IPR008441">
    <property type="entry name" value="AfumC-like_glycosyl_Trfase"/>
</dbReference>
<dbReference type="GO" id="GO:0016757">
    <property type="term" value="F:glycosyltransferase activity"/>
    <property type="evidence" value="ECO:0007669"/>
    <property type="project" value="InterPro"/>
</dbReference>
<dbReference type="Proteomes" id="UP001177934">
    <property type="component" value="Chromosome"/>
</dbReference>
<protein>
    <submittedName>
        <fullName evidence="1">Capsular polysaccharide synthesis protein</fullName>
    </submittedName>
</protein>